<dbReference type="SUPFAM" id="SSF48452">
    <property type="entry name" value="TPR-like"/>
    <property type="match status" value="1"/>
</dbReference>
<dbReference type="InterPro" id="IPR011990">
    <property type="entry name" value="TPR-like_helical_dom_sf"/>
</dbReference>
<keyword evidence="2" id="KW-1185">Reference proteome</keyword>
<gene>
    <name evidence="1" type="ORF">GCM10008014_05980</name>
</gene>
<dbReference type="InterPro" id="IPR038375">
    <property type="entry name" value="NDUFAF7_sf"/>
</dbReference>
<dbReference type="SUPFAM" id="SSF53335">
    <property type="entry name" value="S-adenosyl-L-methionine-dependent methyltransferases"/>
    <property type="match status" value="1"/>
</dbReference>
<name>A0ABQ1Z1H7_9BACL</name>
<organism evidence="1 2">
    <name type="scientific">Paenibacillus silvae</name>
    <dbReference type="NCBI Taxonomy" id="1325358"/>
    <lineage>
        <taxon>Bacteria</taxon>
        <taxon>Bacillati</taxon>
        <taxon>Bacillota</taxon>
        <taxon>Bacilli</taxon>
        <taxon>Bacillales</taxon>
        <taxon>Paenibacillaceae</taxon>
        <taxon>Paenibacillus</taxon>
    </lineage>
</organism>
<comment type="caution">
    <text evidence="1">The sequence shown here is derived from an EMBL/GenBank/DDBJ whole genome shotgun (WGS) entry which is preliminary data.</text>
</comment>
<sequence>MSIEKESQRYRFSEAPIWDWQRAYYEHKGLQAWEGSQVPQYITSNPFIATAYAEMIFAFLQDLAARGVQHETITIVELGAGSGRLAHQVLYKLCALKDFAGIELPVFRYVMTDLAMENVMGWREHPSMQAYIAQGLLDFACFDAMQEKELNLVVSGMTIRQGDLQQPLLLIANYFFDSIPQELIYIGEGQVFECDLLVELPQDVNTQEPAEMLEQMSLHYTYRAAPGYSSNSDPYSELIALYRAELEDSHILLPNAGLSCLERLGKLSRSGYMLITADKGDHRLDYWKYAEPPEFALHGSFSLSANYHAIQYVLEQQGAEAYFTAHHYKDLNAGMILMLEEPNSYVNTRLAYHRFVERFGPDDFFSLKEWSDSKVHQMELKQLLPFWRLGGYDAEFLMHAYPRFTYLLPDASEEEMSDLLSGIRQMWSAYYRMENQAQLALITGQLFMEMFMYEDAKPFLEESLTAISDEHKVTHLYELAVCCYELELEQEALSYALRVVELDPNHQDAVVLLNSLE</sequence>
<dbReference type="Proteomes" id="UP000652153">
    <property type="component" value="Unassembled WGS sequence"/>
</dbReference>
<dbReference type="InterPro" id="IPR029063">
    <property type="entry name" value="SAM-dependent_MTases_sf"/>
</dbReference>
<reference evidence="2" key="1">
    <citation type="journal article" date="2019" name="Int. J. Syst. Evol. Microbiol.">
        <title>The Global Catalogue of Microorganisms (GCM) 10K type strain sequencing project: providing services to taxonomists for standard genome sequencing and annotation.</title>
        <authorList>
            <consortium name="The Broad Institute Genomics Platform"/>
            <consortium name="The Broad Institute Genome Sequencing Center for Infectious Disease"/>
            <person name="Wu L."/>
            <person name="Ma J."/>
        </authorList>
    </citation>
    <scope>NUCLEOTIDE SEQUENCE [LARGE SCALE GENOMIC DNA]</scope>
    <source>
        <strain evidence="2">CGMCC 1.12770</strain>
    </source>
</reference>
<evidence type="ECO:0000313" key="2">
    <source>
        <dbReference type="Proteomes" id="UP000652153"/>
    </source>
</evidence>
<accession>A0ABQ1Z1H7</accession>
<protein>
    <recommendedName>
        <fullName evidence="3">Tetratricopeptide repeat protein</fullName>
    </recommendedName>
</protein>
<proteinExistence type="predicted"/>
<evidence type="ECO:0008006" key="3">
    <source>
        <dbReference type="Google" id="ProtNLM"/>
    </source>
</evidence>
<evidence type="ECO:0000313" key="1">
    <source>
        <dbReference type="EMBL" id="GGH44542.1"/>
    </source>
</evidence>
<dbReference type="RefSeq" id="WP_229729625.1">
    <property type="nucleotide sequence ID" value="NZ_BMFU01000001.1"/>
</dbReference>
<dbReference type="EMBL" id="BMFU01000001">
    <property type="protein sequence ID" value="GGH44542.1"/>
    <property type="molecule type" value="Genomic_DNA"/>
</dbReference>
<dbReference type="Gene3D" id="1.25.40.10">
    <property type="entry name" value="Tetratricopeptide repeat domain"/>
    <property type="match status" value="1"/>
</dbReference>
<dbReference type="Gene3D" id="3.40.50.12710">
    <property type="match status" value="1"/>
</dbReference>